<comment type="caution">
    <text evidence="11">The sequence shown here is derived from an EMBL/GenBank/DDBJ whole genome shotgun (WGS) entry which is preliminary data.</text>
</comment>
<evidence type="ECO:0000256" key="5">
    <source>
        <dbReference type="ARBA" id="ARBA00022801"/>
    </source>
</evidence>
<dbReference type="InterPro" id="IPR008979">
    <property type="entry name" value="Galactose-bd-like_sf"/>
</dbReference>
<comment type="catalytic activity">
    <reaction evidence="1">
        <text>Hydrolysis of terminal non-reducing beta-D-galactose residues in beta-D-galactosides.</text>
        <dbReference type="EC" id="3.2.1.23"/>
    </reaction>
</comment>
<keyword evidence="5" id="KW-0378">Hydrolase</keyword>
<sequence length="1010" mass="112727">MSVRLKGIVSLFGLTASLKLAYLSGSAQAQTQEWPIRDTETGDKTVQWDHYSLILNGTRLISFGGEFHPFRIPVPEVWLDILEKMKAIGFNTMSFYNSWGYHSPYPNVVDFETGAHDLERLYKMSKDVGLWVSARPGPYANAELNAGGLALWTTTGAYGLRDNSTTWTSAWEPYMKKFDEITAKYQVTQNGTVLLYQIENEFPEQWTDVASKIPKPVPIAYMKNLFNFVQNSGIVVPITHNMPGPKYKSWSVDYDTVGAGGNVHIYGLDNYPSCWSCIPEDCSSSNPSFTLMDYTAHFNEVSPKQPSSMPEFQGGAVNPWYGPVDGCRNKTDERFVSLYYRDNLAQRVTMLNLYMLYGGTNWGAIGAPFQQTSYDYSAAISENRTIGNKFYEMKNLARFTRIAHDLAKTDLVGTGTTYTETEGITANELRNPDTDAGFYAIRPTDPTAPNDFATRITIKTSSGNVTVPRLGGSLSLKAHYAKILTTDFRFGDVNLLYSTAEILSYAFFDGKPSLVLWVFDGEDGEFAIEGARSGNVLAGDKGKVKFEIERSKVTVNFKGQTGATVIELDNSLKVQVLDKSTAYRFWVPALTADPRVPEDQVVFVHGPHLVRRAYLKHDTLLLEGDSDQETAMEIYTTKAVKRVKWNGKHIDTNETKTGGLRGVIEGPKEFKVPAFGAWKSRDTLPERATNYQDSGPAWVHANHTTTTNKYKDATKPYLYSDDYGFHNGIHLWRGRFHGTASGVYIRTQGGVTHGWSAYLNGHFLQTNEGTMTNDTASSEIAIPANITTRNENVLLIVQDNAGHDQLSRSQFPRGIVNATLLGSGDGFQSWSLAGTAGRGIGRDIDPVRTQYSQGGLFGERLGWHLNGFDDSDWDASSPGDLSDEAGIRFFRTNLNIDAPQDHDISLSISLDFNAEETSNKFRAYLYVNGYEYGKYFPYMAGGRKTYPVPPGIWNYQGDNAVSVVVWNLYGKPVRVDVGVDVNYVLASSFQSRFDSQYLRPEWTEDRLKYA</sequence>
<dbReference type="Pfam" id="PF13364">
    <property type="entry name" value="BetaGal_ABD2"/>
    <property type="match status" value="2"/>
</dbReference>
<feature type="signal peptide" evidence="9">
    <location>
        <begin position="1"/>
        <end position="29"/>
    </location>
</feature>
<dbReference type="InterPro" id="IPR017853">
    <property type="entry name" value="GH"/>
</dbReference>
<dbReference type="SUPFAM" id="SSF51445">
    <property type="entry name" value="(Trans)glycosidases"/>
    <property type="match status" value="1"/>
</dbReference>
<dbReference type="Pfam" id="PF10435">
    <property type="entry name" value="BetaGal_dom2"/>
    <property type="match status" value="1"/>
</dbReference>
<dbReference type="InterPro" id="IPR025300">
    <property type="entry name" value="BetaGal_jelly_roll_dom"/>
</dbReference>
<evidence type="ECO:0000313" key="12">
    <source>
        <dbReference type="Proteomes" id="UP000766486"/>
    </source>
</evidence>
<dbReference type="InterPro" id="IPR001944">
    <property type="entry name" value="Glycoside_Hdrlase_35"/>
</dbReference>
<dbReference type="EMBL" id="CABFNS010000936">
    <property type="protein sequence ID" value="VUC37130.1"/>
    <property type="molecule type" value="Genomic_DNA"/>
</dbReference>
<keyword evidence="7" id="KW-0326">Glycosidase</keyword>
<dbReference type="Gene3D" id="2.102.20.10">
    <property type="entry name" value="Beta-galactosidase, domain 2"/>
    <property type="match status" value="1"/>
</dbReference>
<evidence type="ECO:0000256" key="2">
    <source>
        <dbReference type="ARBA" id="ARBA00009809"/>
    </source>
</evidence>
<evidence type="ECO:0000256" key="7">
    <source>
        <dbReference type="ARBA" id="ARBA00023295"/>
    </source>
</evidence>
<feature type="chain" id="PRO_5045386686" description="beta-galactosidase" evidence="9">
    <location>
        <begin position="30"/>
        <end position="1010"/>
    </location>
</feature>
<dbReference type="Gene3D" id="2.60.120.260">
    <property type="entry name" value="Galactose-binding domain-like"/>
    <property type="match status" value="2"/>
</dbReference>
<dbReference type="EC" id="3.2.1.23" evidence="3"/>
<organism evidence="11 12">
    <name type="scientific">Bionectria ochroleuca</name>
    <name type="common">Gliocladium roseum</name>
    <dbReference type="NCBI Taxonomy" id="29856"/>
    <lineage>
        <taxon>Eukaryota</taxon>
        <taxon>Fungi</taxon>
        <taxon>Dikarya</taxon>
        <taxon>Ascomycota</taxon>
        <taxon>Pezizomycotina</taxon>
        <taxon>Sordariomycetes</taxon>
        <taxon>Hypocreomycetidae</taxon>
        <taxon>Hypocreales</taxon>
        <taxon>Bionectriaceae</taxon>
        <taxon>Clonostachys</taxon>
    </lineage>
</organism>
<keyword evidence="12" id="KW-1185">Reference proteome</keyword>
<protein>
    <recommendedName>
        <fullName evidence="3">beta-galactosidase</fullName>
        <ecNumber evidence="3">3.2.1.23</ecNumber>
    </recommendedName>
</protein>
<evidence type="ECO:0000313" key="11">
    <source>
        <dbReference type="EMBL" id="VUC37130.1"/>
    </source>
</evidence>
<dbReference type="Gene3D" id="3.20.20.80">
    <property type="entry name" value="Glycosidases"/>
    <property type="match status" value="1"/>
</dbReference>
<reference evidence="11 12" key="1">
    <citation type="submission" date="2019-06" db="EMBL/GenBank/DDBJ databases">
        <authorList>
            <person name="Broberg M."/>
        </authorList>
    </citation>
    <scope>NUCLEOTIDE SEQUENCE [LARGE SCALE GENOMIC DNA]</scope>
</reference>
<comment type="similarity">
    <text evidence="2 8">Belongs to the glycosyl hydrolase 35 family.</text>
</comment>
<evidence type="ECO:0000256" key="8">
    <source>
        <dbReference type="RuleBase" id="RU003679"/>
    </source>
</evidence>
<evidence type="ECO:0000256" key="1">
    <source>
        <dbReference type="ARBA" id="ARBA00001412"/>
    </source>
</evidence>
<dbReference type="PANTHER" id="PTHR23421">
    <property type="entry name" value="BETA-GALACTOSIDASE RELATED"/>
    <property type="match status" value="1"/>
</dbReference>
<dbReference type="PRINTS" id="PR00742">
    <property type="entry name" value="GLHYDRLASE35"/>
</dbReference>
<evidence type="ECO:0000256" key="9">
    <source>
        <dbReference type="SAM" id="SignalP"/>
    </source>
</evidence>
<evidence type="ECO:0000259" key="10">
    <source>
        <dbReference type="SMART" id="SM01029"/>
    </source>
</evidence>
<proteinExistence type="inferred from homology"/>
<feature type="domain" description="Beta-galactosidase" evidence="10">
    <location>
        <begin position="405"/>
        <end position="585"/>
    </location>
</feature>
<dbReference type="SUPFAM" id="SSF117100">
    <property type="entry name" value="Beta-galactosidase LacA, domain 3"/>
    <property type="match status" value="1"/>
</dbReference>
<dbReference type="Gene3D" id="2.60.390.10">
    <property type="entry name" value="Beta-galactosidase, domain 3"/>
    <property type="match status" value="1"/>
</dbReference>
<evidence type="ECO:0000256" key="4">
    <source>
        <dbReference type="ARBA" id="ARBA00022729"/>
    </source>
</evidence>
<keyword evidence="4 9" id="KW-0732">Signal</keyword>
<dbReference type="InterPro" id="IPR025972">
    <property type="entry name" value="BetaGal_dom3"/>
</dbReference>
<keyword evidence="6" id="KW-0325">Glycoprotein</keyword>
<dbReference type="Proteomes" id="UP000766486">
    <property type="component" value="Unassembled WGS sequence"/>
</dbReference>
<dbReference type="Pfam" id="PF01301">
    <property type="entry name" value="Glyco_hydro_35"/>
    <property type="match status" value="1"/>
</dbReference>
<dbReference type="InterPro" id="IPR037110">
    <property type="entry name" value="Betagal_dom2_sf"/>
</dbReference>
<dbReference type="SUPFAM" id="SSF51011">
    <property type="entry name" value="Glycosyl hydrolase domain"/>
    <property type="match status" value="1"/>
</dbReference>
<dbReference type="InterPro" id="IPR018954">
    <property type="entry name" value="Betagal_dom2"/>
</dbReference>
<evidence type="ECO:0000256" key="6">
    <source>
        <dbReference type="ARBA" id="ARBA00023180"/>
    </source>
</evidence>
<dbReference type="InterPro" id="IPR031330">
    <property type="entry name" value="Gly_Hdrlase_35_cat"/>
</dbReference>
<dbReference type="Pfam" id="PF13363">
    <property type="entry name" value="BetaGal_dom3"/>
    <property type="match status" value="1"/>
</dbReference>
<dbReference type="InterPro" id="IPR036833">
    <property type="entry name" value="BetaGal_dom3_sf"/>
</dbReference>
<dbReference type="SUPFAM" id="SSF49785">
    <property type="entry name" value="Galactose-binding domain-like"/>
    <property type="match status" value="2"/>
</dbReference>
<gene>
    <name evidence="11" type="ORF">CLO192961_LOCUS462898</name>
</gene>
<accession>A0ABY6V0M9</accession>
<name>A0ABY6V0M9_BIOOC</name>
<evidence type="ECO:0000256" key="3">
    <source>
        <dbReference type="ARBA" id="ARBA00012756"/>
    </source>
</evidence>
<dbReference type="SMART" id="SM01029">
    <property type="entry name" value="BetaGal_dom2"/>
    <property type="match status" value="1"/>
</dbReference>